<dbReference type="GO" id="GO:0055085">
    <property type="term" value="P:transmembrane transport"/>
    <property type="evidence" value="ECO:0007669"/>
    <property type="project" value="InterPro"/>
</dbReference>
<reference evidence="9 10" key="1">
    <citation type="submission" date="2020-08" db="EMBL/GenBank/DDBJ databases">
        <title>Genomic Encyclopedia of Type Strains, Phase IV (KMG-IV): sequencing the most valuable type-strain genomes for metagenomic binning, comparative biology and taxonomic classification.</title>
        <authorList>
            <person name="Goeker M."/>
        </authorList>
    </citation>
    <scope>NUCLEOTIDE SEQUENCE [LARGE SCALE GENOMIC DNA]</scope>
    <source>
        <strain evidence="9 10">DSM 28760</strain>
    </source>
</reference>
<organism evidence="9 10">
    <name type="scientific">Pseudochelatococcus contaminans</name>
    <dbReference type="NCBI Taxonomy" id="1538103"/>
    <lineage>
        <taxon>Bacteria</taxon>
        <taxon>Pseudomonadati</taxon>
        <taxon>Pseudomonadota</taxon>
        <taxon>Alphaproteobacteria</taxon>
        <taxon>Hyphomicrobiales</taxon>
        <taxon>Chelatococcaceae</taxon>
        <taxon>Pseudochelatococcus</taxon>
    </lineage>
</organism>
<name>A0A7W5Z1X1_9HYPH</name>
<evidence type="ECO:0000256" key="1">
    <source>
        <dbReference type="ARBA" id="ARBA00004651"/>
    </source>
</evidence>
<evidence type="ECO:0000256" key="5">
    <source>
        <dbReference type="ARBA" id="ARBA00022989"/>
    </source>
</evidence>
<evidence type="ECO:0000256" key="2">
    <source>
        <dbReference type="ARBA" id="ARBA00022448"/>
    </source>
</evidence>
<feature type="transmembrane region" description="Helical" evidence="7">
    <location>
        <begin position="142"/>
        <end position="162"/>
    </location>
</feature>
<evidence type="ECO:0000259" key="8">
    <source>
        <dbReference type="PROSITE" id="PS50928"/>
    </source>
</evidence>
<dbReference type="Gene3D" id="1.10.3720.10">
    <property type="entry name" value="MetI-like"/>
    <property type="match status" value="1"/>
</dbReference>
<keyword evidence="3" id="KW-1003">Cell membrane</keyword>
<feature type="transmembrane region" description="Helical" evidence="7">
    <location>
        <begin position="292"/>
        <end position="317"/>
    </location>
</feature>
<sequence length="333" mass="35394">MSDATMLQPAPTAVLAGSGKVETLTGIAAGLSWLVAAITTVALDDIGDWLETENYAIAAGLAGVLFIGLSVSGRWLPRVGAWIAHAGPWLLVLGLIQILWQLASAKFGWLPQPFFPPAQGIIEVYTFEYDELATHFLASFKLLVVGFGIGSAVGFLIGVSIGWSTAAGYWVHPVLRFIGPLPATSLLPIVFFAFPSSWSASIFLIALAAGFPVAVLTWSGVANVNTAYYDVARTLGMKPLGLIFKVSIPAALPNVFVGLFMALGAAFTALTVAELVGVKAGVGFYIQWSQGWASYANVYAALILLALLCSGSITLLFRVRDRLLSWQKGLVKW</sequence>
<feature type="transmembrane region" description="Helical" evidence="7">
    <location>
        <begin position="21"/>
        <end position="43"/>
    </location>
</feature>
<proteinExistence type="inferred from homology"/>
<keyword evidence="2 7" id="KW-0813">Transport</keyword>
<feature type="transmembrane region" description="Helical" evidence="7">
    <location>
        <begin position="79"/>
        <end position="100"/>
    </location>
</feature>
<evidence type="ECO:0000256" key="3">
    <source>
        <dbReference type="ARBA" id="ARBA00022475"/>
    </source>
</evidence>
<gene>
    <name evidence="9" type="ORF">FHS81_000624</name>
</gene>
<comment type="caution">
    <text evidence="9">The sequence shown here is derived from an EMBL/GenBank/DDBJ whole genome shotgun (WGS) entry which is preliminary data.</text>
</comment>
<evidence type="ECO:0000313" key="9">
    <source>
        <dbReference type="EMBL" id="MBB3808570.1"/>
    </source>
</evidence>
<dbReference type="GO" id="GO:0005886">
    <property type="term" value="C:plasma membrane"/>
    <property type="evidence" value="ECO:0007669"/>
    <property type="project" value="UniProtKB-SubCell"/>
</dbReference>
<feature type="transmembrane region" description="Helical" evidence="7">
    <location>
        <begin position="200"/>
        <end position="221"/>
    </location>
</feature>
<dbReference type="PROSITE" id="PS50928">
    <property type="entry name" value="ABC_TM1"/>
    <property type="match status" value="1"/>
</dbReference>
<feature type="transmembrane region" description="Helical" evidence="7">
    <location>
        <begin position="174"/>
        <end position="194"/>
    </location>
</feature>
<evidence type="ECO:0000256" key="4">
    <source>
        <dbReference type="ARBA" id="ARBA00022692"/>
    </source>
</evidence>
<feature type="transmembrane region" description="Helical" evidence="7">
    <location>
        <begin position="242"/>
        <end position="272"/>
    </location>
</feature>
<feature type="transmembrane region" description="Helical" evidence="7">
    <location>
        <begin position="55"/>
        <end position="72"/>
    </location>
</feature>
<evidence type="ECO:0000313" key="10">
    <source>
        <dbReference type="Proteomes" id="UP000537592"/>
    </source>
</evidence>
<evidence type="ECO:0000256" key="7">
    <source>
        <dbReference type="RuleBase" id="RU363032"/>
    </source>
</evidence>
<dbReference type="InterPro" id="IPR035906">
    <property type="entry name" value="MetI-like_sf"/>
</dbReference>
<protein>
    <submittedName>
        <fullName evidence="9">NitT/TauT family transport system permease protein</fullName>
    </submittedName>
</protein>
<dbReference type="PANTHER" id="PTHR30151">
    <property type="entry name" value="ALKANE SULFONATE ABC TRANSPORTER-RELATED, MEMBRANE SUBUNIT"/>
    <property type="match status" value="1"/>
</dbReference>
<feature type="domain" description="ABC transmembrane type-1" evidence="8">
    <location>
        <begin position="136"/>
        <end position="317"/>
    </location>
</feature>
<keyword evidence="10" id="KW-1185">Reference proteome</keyword>
<dbReference type="CDD" id="cd06261">
    <property type="entry name" value="TM_PBP2"/>
    <property type="match status" value="1"/>
</dbReference>
<keyword evidence="6 7" id="KW-0472">Membrane</keyword>
<dbReference type="EMBL" id="JACICC010000001">
    <property type="protein sequence ID" value="MBB3808570.1"/>
    <property type="molecule type" value="Genomic_DNA"/>
</dbReference>
<dbReference type="PANTHER" id="PTHR30151:SF0">
    <property type="entry name" value="ABC TRANSPORTER PERMEASE PROTEIN MJ0413-RELATED"/>
    <property type="match status" value="1"/>
</dbReference>
<comment type="subcellular location">
    <subcellularLocation>
        <location evidence="1 7">Cell membrane</location>
        <topology evidence="1 7">Multi-pass membrane protein</topology>
    </subcellularLocation>
</comment>
<dbReference type="InterPro" id="IPR000515">
    <property type="entry name" value="MetI-like"/>
</dbReference>
<dbReference type="Proteomes" id="UP000537592">
    <property type="component" value="Unassembled WGS sequence"/>
</dbReference>
<accession>A0A7W5Z1X1</accession>
<keyword evidence="5 7" id="KW-1133">Transmembrane helix</keyword>
<dbReference type="Pfam" id="PF00528">
    <property type="entry name" value="BPD_transp_1"/>
    <property type="match status" value="1"/>
</dbReference>
<dbReference type="SUPFAM" id="SSF161098">
    <property type="entry name" value="MetI-like"/>
    <property type="match status" value="1"/>
</dbReference>
<comment type="similarity">
    <text evidence="7">Belongs to the binding-protein-dependent transport system permease family.</text>
</comment>
<keyword evidence="4 7" id="KW-0812">Transmembrane</keyword>
<evidence type="ECO:0000256" key="6">
    <source>
        <dbReference type="ARBA" id="ARBA00023136"/>
    </source>
</evidence>
<dbReference type="AlphaFoldDB" id="A0A7W5Z1X1"/>